<dbReference type="GO" id="GO:0015093">
    <property type="term" value="F:ferrous iron transmembrane transporter activity"/>
    <property type="evidence" value="ECO:0007669"/>
    <property type="project" value="TreeGrafter"/>
</dbReference>
<reference evidence="10 11" key="1">
    <citation type="submission" date="2016-03" db="EMBL/GenBank/DDBJ databases">
        <authorList>
            <person name="Ploux O."/>
        </authorList>
    </citation>
    <scope>NUCLEOTIDE SEQUENCE [LARGE SCALE GENOMIC DNA]</scope>
    <source>
        <strain evidence="10 11">BER2</strain>
    </source>
</reference>
<dbReference type="InterPro" id="IPR036837">
    <property type="entry name" value="Cation_efflux_CTD_sf"/>
</dbReference>
<gene>
    <name evidence="10" type="ORF">AZI85_11000</name>
</gene>
<dbReference type="SUPFAM" id="SSF160240">
    <property type="entry name" value="Cation efflux protein cytoplasmic domain-like"/>
    <property type="match status" value="1"/>
</dbReference>
<dbReference type="RefSeq" id="WP_063244817.1">
    <property type="nucleotide sequence ID" value="NZ_LUKF01000019.1"/>
</dbReference>
<evidence type="ECO:0000256" key="7">
    <source>
        <dbReference type="SAM" id="Phobius"/>
    </source>
</evidence>
<dbReference type="InterPro" id="IPR058533">
    <property type="entry name" value="Cation_efflux_TM"/>
</dbReference>
<evidence type="ECO:0000256" key="1">
    <source>
        <dbReference type="ARBA" id="ARBA00004141"/>
    </source>
</evidence>
<dbReference type="GO" id="GO:0005886">
    <property type="term" value="C:plasma membrane"/>
    <property type="evidence" value="ECO:0007669"/>
    <property type="project" value="TreeGrafter"/>
</dbReference>
<dbReference type="InterPro" id="IPR027469">
    <property type="entry name" value="Cation_efflux_TMD_sf"/>
</dbReference>
<dbReference type="OrthoDB" id="9806522at2"/>
<dbReference type="Pfam" id="PF01545">
    <property type="entry name" value="Cation_efflux"/>
    <property type="match status" value="1"/>
</dbReference>
<feature type="transmembrane region" description="Helical" evidence="7">
    <location>
        <begin position="48"/>
        <end position="69"/>
    </location>
</feature>
<evidence type="ECO:0000256" key="2">
    <source>
        <dbReference type="ARBA" id="ARBA00008114"/>
    </source>
</evidence>
<dbReference type="InterPro" id="IPR002524">
    <property type="entry name" value="Cation_efflux"/>
</dbReference>
<comment type="subcellular location">
    <subcellularLocation>
        <location evidence="1">Membrane</location>
        <topology evidence="1">Multi-pass membrane protein</topology>
    </subcellularLocation>
</comment>
<proteinExistence type="inferred from homology"/>
<feature type="domain" description="Cation efflux protein transmembrane" evidence="8">
    <location>
        <begin position="19"/>
        <end position="212"/>
    </location>
</feature>
<evidence type="ECO:0000256" key="6">
    <source>
        <dbReference type="ARBA" id="ARBA00023136"/>
    </source>
</evidence>
<dbReference type="Proteomes" id="UP000075391">
    <property type="component" value="Unassembled WGS sequence"/>
</dbReference>
<dbReference type="GO" id="GO:0015086">
    <property type="term" value="F:cadmium ion transmembrane transporter activity"/>
    <property type="evidence" value="ECO:0007669"/>
    <property type="project" value="TreeGrafter"/>
</dbReference>
<feature type="transmembrane region" description="Helical" evidence="7">
    <location>
        <begin position="159"/>
        <end position="178"/>
    </location>
</feature>
<evidence type="ECO:0000256" key="5">
    <source>
        <dbReference type="ARBA" id="ARBA00022989"/>
    </source>
</evidence>
<feature type="transmembrane region" description="Helical" evidence="7">
    <location>
        <begin position="17"/>
        <end position="36"/>
    </location>
</feature>
<dbReference type="EMBL" id="LUKF01000019">
    <property type="protein sequence ID" value="KYG60536.1"/>
    <property type="molecule type" value="Genomic_DNA"/>
</dbReference>
<evidence type="ECO:0000313" key="10">
    <source>
        <dbReference type="EMBL" id="KYG60536.1"/>
    </source>
</evidence>
<name>A0A150WC56_BDEBC</name>
<accession>A0A150WC56</accession>
<organism evidence="10 11">
    <name type="scientific">Bdellovibrio bacteriovorus</name>
    <dbReference type="NCBI Taxonomy" id="959"/>
    <lineage>
        <taxon>Bacteria</taxon>
        <taxon>Pseudomonadati</taxon>
        <taxon>Bdellovibrionota</taxon>
        <taxon>Bdellovibrionia</taxon>
        <taxon>Bdellovibrionales</taxon>
        <taxon>Pseudobdellovibrionaceae</taxon>
        <taxon>Bdellovibrio</taxon>
    </lineage>
</organism>
<dbReference type="InterPro" id="IPR027470">
    <property type="entry name" value="Cation_efflux_CTD"/>
</dbReference>
<comment type="similarity">
    <text evidence="2">Belongs to the cation diffusion facilitator (CDF) transporter (TC 2.A.4) family.</text>
</comment>
<sequence>MASDILSDSANKIRNRAAWISAIASFLIFALKMGAYRITGSTAVLSDALESIVNVVASLVALYVVRFAAQPADHEHPYGHGKAESFSSAFEGGLIFFAALMIIFESIKALIYREPTQQLEIGLLVVAVAALLNLGLGLYLKHIGKTHHSDALKASGAHVISDVLTTAGVMVGLGLVLLTDIQWIDPVVAILVGLQLAYSGYKIVRESLGVLMDEQDEEILEDLTGVLAKCREPGVIDIHHLRIIRSGRFHHVDAHMVIPEYWDIVKAHDLIHRYESCVVAAYKFDGELAFHLDPCKKSYCKACDVLTCPIRQQPYESLRPFTVKSLTDGPRPTNQRAYDNPGST</sequence>
<dbReference type="AlphaFoldDB" id="A0A150WC56"/>
<keyword evidence="6 7" id="KW-0472">Membrane</keyword>
<dbReference type="PANTHER" id="PTHR43840">
    <property type="entry name" value="MITOCHONDRIAL METAL TRANSPORTER 1-RELATED"/>
    <property type="match status" value="1"/>
</dbReference>
<feature type="transmembrane region" description="Helical" evidence="7">
    <location>
        <begin position="119"/>
        <end position="139"/>
    </location>
</feature>
<feature type="domain" description="Cation efflux protein cytoplasmic" evidence="9">
    <location>
        <begin position="216"/>
        <end position="295"/>
    </location>
</feature>
<keyword evidence="4 7" id="KW-0812">Transmembrane</keyword>
<dbReference type="GO" id="GO:0006882">
    <property type="term" value="P:intracellular zinc ion homeostasis"/>
    <property type="evidence" value="ECO:0007669"/>
    <property type="project" value="TreeGrafter"/>
</dbReference>
<dbReference type="Gene3D" id="1.20.1510.10">
    <property type="entry name" value="Cation efflux protein transmembrane domain"/>
    <property type="match status" value="1"/>
</dbReference>
<evidence type="ECO:0000259" key="8">
    <source>
        <dbReference type="Pfam" id="PF01545"/>
    </source>
</evidence>
<evidence type="ECO:0000313" key="11">
    <source>
        <dbReference type="Proteomes" id="UP000075391"/>
    </source>
</evidence>
<dbReference type="Gene3D" id="3.30.70.1350">
    <property type="entry name" value="Cation efflux protein, cytoplasmic domain"/>
    <property type="match status" value="1"/>
</dbReference>
<dbReference type="InterPro" id="IPR050291">
    <property type="entry name" value="CDF_Transporter"/>
</dbReference>
<evidence type="ECO:0000256" key="4">
    <source>
        <dbReference type="ARBA" id="ARBA00022692"/>
    </source>
</evidence>
<dbReference type="PANTHER" id="PTHR43840:SF15">
    <property type="entry name" value="MITOCHONDRIAL METAL TRANSPORTER 1-RELATED"/>
    <property type="match status" value="1"/>
</dbReference>
<protein>
    <submittedName>
        <fullName evidence="10">Cation transporter</fullName>
    </submittedName>
</protein>
<evidence type="ECO:0000259" key="9">
    <source>
        <dbReference type="Pfam" id="PF16916"/>
    </source>
</evidence>
<comment type="caution">
    <text evidence="10">The sequence shown here is derived from an EMBL/GenBank/DDBJ whole genome shotgun (WGS) entry which is preliminary data.</text>
</comment>
<evidence type="ECO:0000256" key="3">
    <source>
        <dbReference type="ARBA" id="ARBA00022448"/>
    </source>
</evidence>
<keyword evidence="5 7" id="KW-1133">Transmembrane helix</keyword>
<dbReference type="NCBIfam" id="TIGR01297">
    <property type="entry name" value="CDF"/>
    <property type="match status" value="1"/>
</dbReference>
<dbReference type="SUPFAM" id="SSF161111">
    <property type="entry name" value="Cation efflux protein transmembrane domain-like"/>
    <property type="match status" value="1"/>
</dbReference>
<feature type="transmembrane region" description="Helical" evidence="7">
    <location>
        <begin position="89"/>
        <end position="107"/>
    </location>
</feature>
<dbReference type="Pfam" id="PF16916">
    <property type="entry name" value="ZT_dimer"/>
    <property type="match status" value="1"/>
</dbReference>
<dbReference type="GO" id="GO:0015341">
    <property type="term" value="F:zinc efflux antiporter activity"/>
    <property type="evidence" value="ECO:0007669"/>
    <property type="project" value="TreeGrafter"/>
</dbReference>
<keyword evidence="3" id="KW-0813">Transport</keyword>